<dbReference type="OrthoDB" id="2012836at2759"/>
<feature type="repeat" description="PPR" evidence="2">
    <location>
        <begin position="171"/>
        <end position="205"/>
    </location>
</feature>
<proteinExistence type="predicted"/>
<keyword evidence="4" id="KW-1185">Reference proteome</keyword>
<dbReference type="Proteomes" id="UP000250321">
    <property type="component" value="Unassembled WGS sequence"/>
</dbReference>
<dbReference type="Pfam" id="PF01535">
    <property type="entry name" value="PPR"/>
    <property type="match status" value="5"/>
</dbReference>
<evidence type="ECO:0000256" key="2">
    <source>
        <dbReference type="PROSITE-ProRule" id="PRU00708"/>
    </source>
</evidence>
<evidence type="ECO:0000313" key="4">
    <source>
        <dbReference type="Proteomes" id="UP000250321"/>
    </source>
</evidence>
<dbReference type="EMBL" id="PJQY01000917">
    <property type="protein sequence ID" value="PQQ06957.1"/>
    <property type="molecule type" value="Genomic_DNA"/>
</dbReference>
<dbReference type="InterPro" id="IPR011990">
    <property type="entry name" value="TPR-like_helical_dom_sf"/>
</dbReference>
<dbReference type="Gene3D" id="1.25.40.10">
    <property type="entry name" value="Tetratricopeptide repeat domain"/>
    <property type="match status" value="2"/>
</dbReference>
<dbReference type="PANTHER" id="PTHR47926:SF411">
    <property type="entry name" value="PENTATRICOPEPTIDE REPEAT-CONTAINING PROTEIN"/>
    <property type="match status" value="1"/>
</dbReference>
<gene>
    <name evidence="3" type="ORF">Pyn_13745</name>
</gene>
<organism evidence="3 4">
    <name type="scientific">Prunus yedoensis var. nudiflora</name>
    <dbReference type="NCBI Taxonomy" id="2094558"/>
    <lineage>
        <taxon>Eukaryota</taxon>
        <taxon>Viridiplantae</taxon>
        <taxon>Streptophyta</taxon>
        <taxon>Embryophyta</taxon>
        <taxon>Tracheophyta</taxon>
        <taxon>Spermatophyta</taxon>
        <taxon>Magnoliopsida</taxon>
        <taxon>eudicotyledons</taxon>
        <taxon>Gunneridae</taxon>
        <taxon>Pentapetalae</taxon>
        <taxon>rosids</taxon>
        <taxon>fabids</taxon>
        <taxon>Rosales</taxon>
        <taxon>Rosaceae</taxon>
        <taxon>Amygdaloideae</taxon>
        <taxon>Amygdaleae</taxon>
        <taxon>Prunus</taxon>
    </lineage>
</organism>
<feature type="repeat" description="PPR" evidence="2">
    <location>
        <begin position="69"/>
        <end position="103"/>
    </location>
</feature>
<dbReference type="PANTHER" id="PTHR47926">
    <property type="entry name" value="PENTATRICOPEPTIDE REPEAT-CONTAINING PROTEIN"/>
    <property type="match status" value="1"/>
</dbReference>
<dbReference type="GO" id="GO:0003723">
    <property type="term" value="F:RNA binding"/>
    <property type="evidence" value="ECO:0007669"/>
    <property type="project" value="InterPro"/>
</dbReference>
<dbReference type="GO" id="GO:0009451">
    <property type="term" value="P:RNA modification"/>
    <property type="evidence" value="ECO:0007669"/>
    <property type="project" value="InterPro"/>
</dbReference>
<name>A0A314YKP8_PRUYE</name>
<dbReference type="InterPro" id="IPR046960">
    <property type="entry name" value="PPR_At4g14850-like_plant"/>
</dbReference>
<protein>
    <submittedName>
        <fullName evidence="3">Pentatricopeptide repeat-containing protein</fullName>
    </submittedName>
</protein>
<evidence type="ECO:0000313" key="3">
    <source>
        <dbReference type="EMBL" id="PQQ06957.1"/>
    </source>
</evidence>
<dbReference type="NCBIfam" id="TIGR00756">
    <property type="entry name" value="PPR"/>
    <property type="match status" value="4"/>
</dbReference>
<evidence type="ECO:0000256" key="1">
    <source>
        <dbReference type="ARBA" id="ARBA00022737"/>
    </source>
</evidence>
<dbReference type="InterPro" id="IPR002885">
    <property type="entry name" value="PPR_rpt"/>
</dbReference>
<keyword evidence="1" id="KW-0677">Repeat</keyword>
<dbReference type="PROSITE" id="PS51375">
    <property type="entry name" value="PPR"/>
    <property type="match status" value="2"/>
</dbReference>
<dbReference type="FunFam" id="1.25.40.10:FF:000470">
    <property type="entry name" value="Pentatricopeptide repeat-containing protein At5g66520"/>
    <property type="match status" value="1"/>
</dbReference>
<comment type="caution">
    <text evidence="3">The sequence shown here is derived from an EMBL/GenBank/DDBJ whole genome shotgun (WGS) entry which is preliminary data.</text>
</comment>
<dbReference type="AlphaFoldDB" id="A0A314YKP8"/>
<reference evidence="3 4" key="1">
    <citation type="submission" date="2018-02" db="EMBL/GenBank/DDBJ databases">
        <title>Draft genome of wild Prunus yedoensis var. nudiflora.</title>
        <authorList>
            <person name="Baek S."/>
            <person name="Kim J.-H."/>
            <person name="Choi K."/>
            <person name="Kim G.-B."/>
            <person name="Cho A."/>
            <person name="Jang H."/>
            <person name="Shin C.-H."/>
            <person name="Yu H.-J."/>
            <person name="Mun J.-H."/>
        </authorList>
    </citation>
    <scope>NUCLEOTIDE SEQUENCE [LARGE SCALE GENOMIC DNA]</scope>
    <source>
        <strain evidence="4">cv. Jeju island</strain>
        <tissue evidence="3">Leaf</tissue>
    </source>
</reference>
<sequence>MNTAEQLCVSLLSKCKTLKTVKQVHAFVCKTGLDAHPLVSGKLLLHCAVTISGALEYARRLLLHFRNPDAFMYNTLIRGFAESDTPHNAFDVFVEMHRKLIDPLDSFSFAFILKAAANCRSLRDGMQLHCQALTHGLDTHLFVGTTIISMYAECGIVSFARKVFEEMSDPNVVAWNAILTACFRCGDVEGAETMFDRMPLRNLTSWNVLLAGYVKANELELAKKAFLRMPMKDDVSWSTIVGYAQSGCFDGAFGFFRELHREGIRPNEASLTGVLSACAQAGAFEFGKFYMG</sequence>
<accession>A0A314YKP8</accession>